<dbReference type="NCBIfam" id="TIGR02595">
    <property type="entry name" value="PEP_CTERM"/>
    <property type="match status" value="1"/>
</dbReference>
<keyword evidence="1" id="KW-0732">Signal</keyword>
<dbReference type="Proteomes" id="UP000610594">
    <property type="component" value="Unassembled WGS sequence"/>
</dbReference>
<comment type="caution">
    <text evidence="3">The sequence shown here is derived from an EMBL/GenBank/DDBJ whole genome shotgun (WGS) entry which is preliminary data.</text>
</comment>
<evidence type="ECO:0000313" key="3">
    <source>
        <dbReference type="EMBL" id="NHZ64521.1"/>
    </source>
</evidence>
<dbReference type="Pfam" id="PF07589">
    <property type="entry name" value="PEP-CTERM"/>
    <property type="match status" value="1"/>
</dbReference>
<feature type="domain" description="Ice-binding protein C-terminal" evidence="2">
    <location>
        <begin position="97"/>
        <end position="120"/>
    </location>
</feature>
<evidence type="ECO:0000259" key="2">
    <source>
        <dbReference type="Pfam" id="PF07589"/>
    </source>
</evidence>
<dbReference type="InterPro" id="IPR013424">
    <property type="entry name" value="Ice-binding_C"/>
</dbReference>
<sequence>MSILQIEGMILLALSALNSQAAEQAYEFSYIGGEFGGWWDASVSTGGNGAPPFDGGHITGRISVTSGYSSWGHYVDLGEGSYTIYTMTPDTTFAITAVPEPHSYLMLGVGLLAIGAMRRRAKRATPAIANAI</sequence>
<evidence type="ECO:0000313" key="4">
    <source>
        <dbReference type="Proteomes" id="UP000610594"/>
    </source>
</evidence>
<keyword evidence="4" id="KW-1185">Reference proteome</keyword>
<protein>
    <submittedName>
        <fullName evidence="3">PEP-CTERM sorting domain-containing protein</fullName>
    </submittedName>
</protein>
<dbReference type="EMBL" id="WHJF01000056">
    <property type="protein sequence ID" value="NHZ64521.1"/>
    <property type="molecule type" value="Genomic_DNA"/>
</dbReference>
<name>A0ABX0MW61_9BURK</name>
<organism evidence="3 4">
    <name type="scientific">Massilia genomosp. 1</name>
    <dbReference type="NCBI Taxonomy" id="2609280"/>
    <lineage>
        <taxon>Bacteria</taxon>
        <taxon>Pseudomonadati</taxon>
        <taxon>Pseudomonadota</taxon>
        <taxon>Betaproteobacteria</taxon>
        <taxon>Burkholderiales</taxon>
        <taxon>Oxalobacteraceae</taxon>
        <taxon>Telluria group</taxon>
        <taxon>Massilia</taxon>
    </lineage>
</organism>
<feature type="signal peptide" evidence="1">
    <location>
        <begin position="1"/>
        <end position="21"/>
    </location>
</feature>
<reference evidence="3 4" key="1">
    <citation type="submission" date="2019-10" db="EMBL/GenBank/DDBJ databases">
        <title>Taxonomy of Antarctic Massilia spp.: description of Massilia rubra sp. nov., Massilia aquatica sp. nov., Massilia mucilaginosa sp. nov., Massilia frigida sp. nov. isolated from streams, lakes and regoliths.</title>
        <authorList>
            <person name="Holochova P."/>
            <person name="Sedlacek I."/>
            <person name="Kralova S."/>
            <person name="Maslanova I."/>
            <person name="Busse H.-J."/>
            <person name="Stankova E."/>
            <person name="Vrbovska V."/>
            <person name="Kovarovic V."/>
            <person name="Bartak M."/>
            <person name="Svec P."/>
            <person name="Pantucek R."/>
        </authorList>
    </citation>
    <scope>NUCLEOTIDE SEQUENCE [LARGE SCALE GENOMIC DNA]</scope>
    <source>
        <strain evidence="3 4">CCM 8694</strain>
    </source>
</reference>
<dbReference type="RefSeq" id="WP_167238556.1">
    <property type="nucleotide sequence ID" value="NZ_WHJF01000056.1"/>
</dbReference>
<accession>A0ABX0MW61</accession>
<evidence type="ECO:0000256" key="1">
    <source>
        <dbReference type="SAM" id="SignalP"/>
    </source>
</evidence>
<gene>
    <name evidence="3" type="ORF">F1735_19820</name>
</gene>
<feature type="chain" id="PRO_5046954062" evidence="1">
    <location>
        <begin position="22"/>
        <end position="132"/>
    </location>
</feature>
<proteinExistence type="predicted"/>